<evidence type="ECO:0000256" key="3">
    <source>
        <dbReference type="ARBA" id="ARBA00022842"/>
    </source>
</evidence>
<dbReference type="Gene3D" id="3.40.190.80">
    <property type="match status" value="1"/>
</dbReference>
<gene>
    <name evidence="5" type="ORF">G7084_04765</name>
</gene>
<feature type="binding site" evidence="4">
    <location>
        <position position="91"/>
    </location>
    <ligand>
        <name>Mg(2+)</name>
        <dbReference type="ChEBI" id="CHEBI:18420"/>
        <label>1</label>
        <note>catalytic</note>
    </ligand>
</feature>
<keyword evidence="1 4" id="KW-0479">Metal-binding</keyword>
<dbReference type="Proteomes" id="UP000500741">
    <property type="component" value="Chromosome"/>
</dbReference>
<dbReference type="GO" id="GO:0008934">
    <property type="term" value="F:inositol monophosphate 1-phosphatase activity"/>
    <property type="evidence" value="ECO:0007669"/>
    <property type="project" value="TreeGrafter"/>
</dbReference>
<dbReference type="CDD" id="cd01637">
    <property type="entry name" value="IMPase_like"/>
    <property type="match status" value="1"/>
</dbReference>
<dbReference type="GO" id="GO:0046872">
    <property type="term" value="F:metal ion binding"/>
    <property type="evidence" value="ECO:0007669"/>
    <property type="project" value="UniProtKB-KW"/>
</dbReference>
<evidence type="ECO:0000313" key="5">
    <source>
        <dbReference type="EMBL" id="QIL50685.1"/>
    </source>
</evidence>
<dbReference type="PRINTS" id="PR00377">
    <property type="entry name" value="IMPHPHTASES"/>
</dbReference>
<evidence type="ECO:0000256" key="4">
    <source>
        <dbReference type="PIRSR" id="PIRSR600760-2"/>
    </source>
</evidence>
<feature type="binding site" evidence="4">
    <location>
        <position position="73"/>
    </location>
    <ligand>
        <name>Mg(2+)</name>
        <dbReference type="ChEBI" id="CHEBI:18420"/>
        <label>1</label>
        <note>catalytic</note>
    </ligand>
</feature>
<dbReference type="PROSITE" id="PS00629">
    <property type="entry name" value="IMP_1"/>
    <property type="match status" value="1"/>
</dbReference>
<reference evidence="5 6" key="1">
    <citation type="submission" date="2020-03" db="EMBL/GenBank/DDBJ databases">
        <title>Weissella sp. nov., isolated from Cybister lewisianus.</title>
        <authorList>
            <person name="Hyun D.-W."/>
            <person name="Bae J.-W."/>
        </authorList>
    </citation>
    <scope>NUCLEOTIDE SEQUENCE [LARGE SCALE GENOMIC DNA]</scope>
    <source>
        <strain evidence="5 6">HDW19</strain>
    </source>
</reference>
<evidence type="ECO:0000256" key="2">
    <source>
        <dbReference type="ARBA" id="ARBA00022801"/>
    </source>
</evidence>
<comment type="cofactor">
    <cofactor evidence="4">
        <name>Mg(2+)</name>
        <dbReference type="ChEBI" id="CHEBI:18420"/>
    </cofactor>
</comment>
<proteinExistence type="predicted"/>
<name>A0A6G8B0E5_9LACO</name>
<feature type="binding site" evidence="4">
    <location>
        <position position="213"/>
    </location>
    <ligand>
        <name>Mg(2+)</name>
        <dbReference type="ChEBI" id="CHEBI:18420"/>
        <label>1</label>
        <note>catalytic</note>
    </ligand>
</feature>
<dbReference type="Gene3D" id="3.30.540.10">
    <property type="entry name" value="Fructose-1,6-Bisphosphatase, subunit A, domain 1"/>
    <property type="match status" value="1"/>
</dbReference>
<keyword evidence="3 4" id="KW-0460">Magnesium</keyword>
<accession>A0A6G8B0E5</accession>
<dbReference type="InterPro" id="IPR000760">
    <property type="entry name" value="Inositol_monophosphatase-like"/>
</dbReference>
<dbReference type="RefSeq" id="WP_166010528.1">
    <property type="nucleotide sequence ID" value="NZ_CP049888.1"/>
</dbReference>
<dbReference type="PANTHER" id="PTHR20854">
    <property type="entry name" value="INOSITOL MONOPHOSPHATASE"/>
    <property type="match status" value="1"/>
</dbReference>
<dbReference type="PANTHER" id="PTHR20854:SF4">
    <property type="entry name" value="INOSITOL-1-MONOPHOSPHATASE-RELATED"/>
    <property type="match status" value="1"/>
</dbReference>
<evidence type="ECO:0000256" key="1">
    <source>
        <dbReference type="ARBA" id="ARBA00022723"/>
    </source>
</evidence>
<sequence>MDKLPVNHMQLDRLVLDWMAEVRTYILKEIQRPIIVNTKSNMRDLVTNLDQNVEKIYIEKIKQYDPNAQILSEEGFGDEITDLTGPVWIIDPIDGTMNFIKQRDEYASMLAYFYDGQAQGAWIMDVVKNEIVHGGPFQKVWLNQNLMEPPVERSLEQSLLSFSGIHLLYDHFQYQTMARAALGYRVYGSAGISFIRLLKGQLGGFTSVLKPWDFAAGLILCQALGLQVKTLDGQTVNVLSSNVILAAQSLVATDIKMLTNTSSNL</sequence>
<dbReference type="AlphaFoldDB" id="A0A6G8B0E5"/>
<dbReference type="GO" id="GO:0007165">
    <property type="term" value="P:signal transduction"/>
    <property type="evidence" value="ECO:0007669"/>
    <property type="project" value="TreeGrafter"/>
</dbReference>
<feature type="binding site" evidence="4">
    <location>
        <position position="93"/>
    </location>
    <ligand>
        <name>Mg(2+)</name>
        <dbReference type="ChEBI" id="CHEBI:18420"/>
        <label>2</label>
    </ligand>
</feature>
<dbReference type="GO" id="GO:0006020">
    <property type="term" value="P:inositol metabolic process"/>
    <property type="evidence" value="ECO:0007669"/>
    <property type="project" value="TreeGrafter"/>
</dbReference>
<keyword evidence="6" id="KW-1185">Reference proteome</keyword>
<organism evidence="5 6">
    <name type="scientific">Weissella coleopterorum</name>
    <dbReference type="NCBI Taxonomy" id="2714949"/>
    <lineage>
        <taxon>Bacteria</taxon>
        <taxon>Bacillati</taxon>
        <taxon>Bacillota</taxon>
        <taxon>Bacilli</taxon>
        <taxon>Lactobacillales</taxon>
        <taxon>Lactobacillaceae</taxon>
        <taxon>Weissella</taxon>
    </lineage>
</organism>
<dbReference type="SUPFAM" id="SSF56655">
    <property type="entry name" value="Carbohydrate phosphatase"/>
    <property type="match status" value="1"/>
</dbReference>
<keyword evidence="2" id="KW-0378">Hydrolase</keyword>
<dbReference type="InterPro" id="IPR020583">
    <property type="entry name" value="Inositol_monoP_metal-BS"/>
</dbReference>
<dbReference type="Pfam" id="PF00459">
    <property type="entry name" value="Inositol_P"/>
    <property type="match status" value="1"/>
</dbReference>
<dbReference type="KEGG" id="wco:G7084_04765"/>
<dbReference type="EMBL" id="CP049888">
    <property type="protein sequence ID" value="QIL50685.1"/>
    <property type="molecule type" value="Genomic_DNA"/>
</dbReference>
<feature type="binding site" evidence="4">
    <location>
        <position position="94"/>
    </location>
    <ligand>
        <name>Mg(2+)</name>
        <dbReference type="ChEBI" id="CHEBI:18420"/>
        <label>1</label>
        <note>catalytic</note>
    </ligand>
</feature>
<protein>
    <submittedName>
        <fullName evidence="5">Inositol monophosphatase family protein</fullName>
    </submittedName>
</protein>
<evidence type="ECO:0000313" key="6">
    <source>
        <dbReference type="Proteomes" id="UP000500741"/>
    </source>
</evidence>